<reference evidence="5 6" key="1">
    <citation type="submission" date="2020-05" db="EMBL/GenBank/DDBJ databases">
        <title>Thiomicrorhabdus sediminis sp.nov. and Thiomicrorhabdus xiamenensis sp.nov., novel sulfur-oxidizing bacteria isolated from coastal sediment.</title>
        <authorList>
            <person name="Liu X."/>
        </authorList>
    </citation>
    <scope>NUCLEOTIDE SEQUENCE [LARGE SCALE GENOMIC DNA]</scope>
    <source>
        <strain evidence="5 6">G2</strain>
    </source>
</reference>
<name>A0A7D4TGX9_9GAMM</name>
<keyword evidence="4" id="KW-0963">Cytoplasm</keyword>
<dbReference type="HAMAP" id="MF_01384">
    <property type="entry name" value="UreD"/>
    <property type="match status" value="1"/>
</dbReference>
<comment type="similarity">
    <text evidence="1 4">Belongs to the UreD family.</text>
</comment>
<dbReference type="AlphaFoldDB" id="A0A7D4TGX9"/>
<dbReference type="InterPro" id="IPR002669">
    <property type="entry name" value="UreD"/>
</dbReference>
<sequence>MVNRWNKTVVKDKKHFGPLVLQRPYYQEEDRPTILVIHPPGGVVAGDQLSLNVDMQPDSKALISTPAATKFYRSLGKTACQTQTVEVSGGCELEWLPQETLFFDRSSVKNSLVFNLHDTNCRLIAWDIVGLGRPAMQEAFENGQLVQSLTINLHEEPIFIDRFVFSGQSELLSSPFSLDAQTLMATMLFYHADKNILKEIRSLLLEEAWSVSCGISLVDEVLVLRTLDSDLDDLKSRLIRAWEISRSLVIGVPPVYPRIWKT</sequence>
<evidence type="ECO:0000313" key="5">
    <source>
        <dbReference type="EMBL" id="QKI89848.1"/>
    </source>
</evidence>
<comment type="function">
    <text evidence="4">Required for maturation of urease via the functional incorporation of the urease nickel metallocenter.</text>
</comment>
<evidence type="ECO:0000256" key="4">
    <source>
        <dbReference type="HAMAP-Rule" id="MF_01384"/>
    </source>
</evidence>
<dbReference type="GO" id="GO:0016151">
    <property type="term" value="F:nickel cation binding"/>
    <property type="evidence" value="ECO:0007669"/>
    <property type="project" value="UniProtKB-UniRule"/>
</dbReference>
<proteinExistence type="inferred from homology"/>
<protein>
    <recommendedName>
        <fullName evidence="4">Urease accessory protein UreD</fullName>
    </recommendedName>
</protein>
<dbReference type="PANTHER" id="PTHR33643:SF1">
    <property type="entry name" value="UREASE ACCESSORY PROTEIN D"/>
    <property type="match status" value="1"/>
</dbReference>
<comment type="subunit">
    <text evidence="4">UreD, UreF and UreG form a complex that acts as a GTP-hydrolysis-dependent molecular chaperone, activating the urease apoprotein by helping to assemble the nickel containing metallocenter of UreC. The UreE protein probably delivers the nickel.</text>
</comment>
<dbReference type="EMBL" id="CP054020">
    <property type="protein sequence ID" value="QKI89848.1"/>
    <property type="molecule type" value="Genomic_DNA"/>
</dbReference>
<evidence type="ECO:0000256" key="2">
    <source>
        <dbReference type="ARBA" id="ARBA00022988"/>
    </source>
</evidence>
<keyword evidence="2 4" id="KW-0996">Nickel insertion</keyword>
<dbReference type="Pfam" id="PF01774">
    <property type="entry name" value="UreD"/>
    <property type="match status" value="1"/>
</dbReference>
<evidence type="ECO:0000256" key="3">
    <source>
        <dbReference type="ARBA" id="ARBA00023186"/>
    </source>
</evidence>
<keyword evidence="6" id="KW-1185">Reference proteome</keyword>
<dbReference type="KEGG" id="txa:HQN79_09810"/>
<organism evidence="5 6">
    <name type="scientific">Thiomicrorhabdus xiamenensis</name>
    <dbReference type="NCBI Taxonomy" id="2739063"/>
    <lineage>
        <taxon>Bacteria</taxon>
        <taxon>Pseudomonadati</taxon>
        <taxon>Pseudomonadota</taxon>
        <taxon>Gammaproteobacteria</taxon>
        <taxon>Thiotrichales</taxon>
        <taxon>Piscirickettsiaceae</taxon>
        <taxon>Thiomicrorhabdus</taxon>
    </lineage>
</organism>
<evidence type="ECO:0000256" key="1">
    <source>
        <dbReference type="ARBA" id="ARBA00007177"/>
    </source>
</evidence>
<keyword evidence="3 4" id="KW-0143">Chaperone</keyword>
<comment type="subcellular location">
    <subcellularLocation>
        <location evidence="4">Cytoplasm</location>
    </subcellularLocation>
</comment>
<dbReference type="PANTHER" id="PTHR33643">
    <property type="entry name" value="UREASE ACCESSORY PROTEIN D"/>
    <property type="match status" value="1"/>
</dbReference>
<gene>
    <name evidence="4" type="primary">ureD</name>
    <name evidence="5" type="ORF">HQN79_09810</name>
</gene>
<dbReference type="GO" id="GO:0005737">
    <property type="term" value="C:cytoplasm"/>
    <property type="evidence" value="ECO:0007669"/>
    <property type="project" value="UniProtKB-SubCell"/>
</dbReference>
<accession>A0A7D4TGX9</accession>
<dbReference type="RefSeq" id="WP_173286038.1">
    <property type="nucleotide sequence ID" value="NZ_CP054020.1"/>
</dbReference>
<evidence type="ECO:0000313" key="6">
    <source>
        <dbReference type="Proteomes" id="UP000504724"/>
    </source>
</evidence>
<dbReference type="Proteomes" id="UP000504724">
    <property type="component" value="Chromosome"/>
</dbReference>